<reference evidence="2 3" key="1">
    <citation type="journal article" date="2018" name="Aquat. Microb. Ecol.">
        <title>Gammaproteobacterial methanotrophs dominate.</title>
        <authorList>
            <person name="Rissanen A.J."/>
            <person name="Saarenheimo J."/>
            <person name="Tiirola M."/>
            <person name="Peura S."/>
            <person name="Aalto S.L."/>
            <person name="Karvinen A."/>
            <person name="Nykanen H."/>
        </authorList>
    </citation>
    <scope>NUCLEOTIDE SEQUENCE [LARGE SCALE GENOMIC DNA]</scope>
    <source>
        <strain evidence="2">AMbin10</strain>
    </source>
</reference>
<feature type="domain" description="Glycosyl transferase family 1" evidence="1">
    <location>
        <begin position="203"/>
        <end position="352"/>
    </location>
</feature>
<dbReference type="Pfam" id="PF00534">
    <property type="entry name" value="Glycos_transf_1"/>
    <property type="match status" value="1"/>
</dbReference>
<evidence type="ECO:0000313" key="3">
    <source>
        <dbReference type="Proteomes" id="UP000249396"/>
    </source>
</evidence>
<proteinExistence type="predicted"/>
<protein>
    <submittedName>
        <fullName evidence="2">Glycosyl transferase family 1</fullName>
    </submittedName>
</protein>
<dbReference type="AlphaFoldDB" id="A0A2W4REB2"/>
<accession>A0A2W4REB2</accession>
<dbReference type="CDD" id="cd03801">
    <property type="entry name" value="GT4_PimA-like"/>
    <property type="match status" value="1"/>
</dbReference>
<keyword evidence="2" id="KW-0808">Transferase</keyword>
<evidence type="ECO:0000313" key="2">
    <source>
        <dbReference type="EMBL" id="PZN82311.1"/>
    </source>
</evidence>
<comment type="caution">
    <text evidence="2">The sequence shown here is derived from an EMBL/GenBank/DDBJ whole genome shotgun (WGS) entry which is preliminary data.</text>
</comment>
<dbReference type="PANTHER" id="PTHR12526">
    <property type="entry name" value="GLYCOSYLTRANSFERASE"/>
    <property type="match status" value="1"/>
</dbReference>
<dbReference type="EMBL" id="QJPH01000227">
    <property type="protein sequence ID" value="PZN82311.1"/>
    <property type="molecule type" value="Genomic_DNA"/>
</dbReference>
<dbReference type="SUPFAM" id="SSF53756">
    <property type="entry name" value="UDP-Glycosyltransferase/glycogen phosphorylase"/>
    <property type="match status" value="1"/>
</dbReference>
<sequence length="384" mass="43314">MSHLPVLFGYPASDLGNSHVPLSLCRFWHESGRAVRLTVPSIEASINYPWLIPFMSGVKKSLIYRFGSSKLPRHLTEQFFLKNEGDAPYVYLWAALSPEIFEEFHRRGSKIIIERINCHRRTSQKILQNASAQWNIPIENSITEQAIAEEERKLALADSVFCPSPMVWRSMAENGVTETKLLSTSYGWSPERFPEANYLPTVKSRPVFLFAGNLCLRKGVPLLLEAWHRANLNAELVLCGSISPEILDHCPLLHNGKNITHVAYTKDIGQLYQNTDVFVFPSLEEGGPMVTYEAMAHGIPPLVTAMGGGAIVQNNLNGMILPDTNIDVWAQAMTLMAENPVQRRELGQCARDRAQEFTWKRVAAQRAALLEQRYPSLWNKTVQQ</sequence>
<dbReference type="GO" id="GO:0016757">
    <property type="term" value="F:glycosyltransferase activity"/>
    <property type="evidence" value="ECO:0007669"/>
    <property type="project" value="InterPro"/>
</dbReference>
<dbReference type="Proteomes" id="UP000249396">
    <property type="component" value="Unassembled WGS sequence"/>
</dbReference>
<organism evidence="2 3">
    <name type="scientific">Candidatus Methylumidiphilus alinenensis</name>
    <dbReference type="NCBI Taxonomy" id="2202197"/>
    <lineage>
        <taxon>Bacteria</taxon>
        <taxon>Pseudomonadati</taxon>
        <taxon>Pseudomonadota</taxon>
        <taxon>Gammaproteobacteria</taxon>
        <taxon>Methylococcales</taxon>
        <taxon>Candidatus Methylumidiphilus</taxon>
    </lineage>
</organism>
<dbReference type="Gene3D" id="3.40.50.2000">
    <property type="entry name" value="Glycogen Phosphorylase B"/>
    <property type="match status" value="2"/>
</dbReference>
<name>A0A2W4REB2_9GAMM</name>
<dbReference type="InterPro" id="IPR001296">
    <property type="entry name" value="Glyco_trans_1"/>
</dbReference>
<gene>
    <name evidence="2" type="ORF">DM484_06570</name>
</gene>
<evidence type="ECO:0000259" key="1">
    <source>
        <dbReference type="Pfam" id="PF00534"/>
    </source>
</evidence>
<dbReference type="GO" id="GO:1901135">
    <property type="term" value="P:carbohydrate derivative metabolic process"/>
    <property type="evidence" value="ECO:0007669"/>
    <property type="project" value="UniProtKB-ARBA"/>
</dbReference>